<dbReference type="Pfam" id="PF09693">
    <property type="entry name" value="Phage_XkdX"/>
    <property type="match status" value="1"/>
</dbReference>
<organism evidence="1 2">
    <name type="scientific">Clostridium sardiniense</name>
    <name type="common">Clostridium absonum</name>
    <dbReference type="NCBI Taxonomy" id="29369"/>
    <lineage>
        <taxon>Bacteria</taxon>
        <taxon>Bacillati</taxon>
        <taxon>Bacillota</taxon>
        <taxon>Clostridia</taxon>
        <taxon>Eubacteriales</taxon>
        <taxon>Clostridiaceae</taxon>
        <taxon>Clostridium</taxon>
    </lineage>
</organism>
<sequence>MENINFKFWKMAYDMECVGIEMLREAVKTEKNRYGDITPEEFKVITGEDF</sequence>
<comment type="caution">
    <text evidence="1">The sequence shown here is derived from an EMBL/GenBank/DDBJ whole genome shotgun (WGS) entry which is preliminary data.</text>
</comment>
<reference evidence="1 2" key="1">
    <citation type="journal article" date="2021" name="Cell Host Microbe">
        <title>in vivo commensal control of Clostridioides difficile virulence.</title>
        <authorList>
            <person name="Girinathan B.P."/>
            <person name="Dibenedetto N."/>
            <person name="Worley J.N."/>
            <person name="Peltier J."/>
            <person name="Arrieta-Ortiz M.L."/>
            <person name="Rupa Christinal Immanuel S."/>
            <person name="Lavin R."/>
            <person name="Delaney M.L."/>
            <person name="Cummins C."/>
            <person name="Hoffmann M."/>
            <person name="Luo Y."/>
            <person name="Gonzalez-Escalona N."/>
            <person name="Allard M."/>
            <person name="Onderdonk A.B."/>
            <person name="Gerber G.K."/>
            <person name="Sonenshein A.L."/>
            <person name="Baliga N."/>
            <person name="Dupuy B."/>
            <person name="Bry L."/>
        </authorList>
    </citation>
    <scope>NUCLEOTIDE SEQUENCE [LARGE SCALE GENOMIC DNA]</scope>
    <source>
        <strain evidence="1 2">DSM 599</strain>
    </source>
</reference>
<dbReference type="EMBL" id="JAIKTU010000004">
    <property type="protein sequence ID" value="MBY0755015.1"/>
    <property type="molecule type" value="Genomic_DNA"/>
</dbReference>
<gene>
    <name evidence="1" type="ORF">K5V21_06045</name>
</gene>
<evidence type="ECO:0000313" key="2">
    <source>
        <dbReference type="Proteomes" id="UP001299068"/>
    </source>
</evidence>
<name>A0ABS7KW47_CLOSR</name>
<dbReference type="Proteomes" id="UP001299068">
    <property type="component" value="Unassembled WGS sequence"/>
</dbReference>
<dbReference type="InterPro" id="IPR010022">
    <property type="entry name" value="XkdX"/>
</dbReference>
<accession>A0ABS7KW47</accession>
<evidence type="ECO:0000313" key="1">
    <source>
        <dbReference type="EMBL" id="MBY0755015.1"/>
    </source>
</evidence>
<protein>
    <submittedName>
        <fullName evidence="1">XkdX family protein</fullName>
    </submittedName>
</protein>
<dbReference type="RefSeq" id="WP_221859947.1">
    <property type="nucleotide sequence ID" value="NZ_JAIKTU010000004.1"/>
</dbReference>
<keyword evidence="2" id="KW-1185">Reference proteome</keyword>
<proteinExistence type="predicted"/>